<evidence type="ECO:0000313" key="1">
    <source>
        <dbReference type="EMBL" id="AZB72022.1"/>
    </source>
</evidence>
<name>A0AAN1UTW9_SYNEL</name>
<reference evidence="1 2" key="1">
    <citation type="journal article" date="2018" name="Sci. Rep.">
        <title>Genome Features and Biochemical Characteristics of a Robust, Fast Growing and Naturally Transformable Cyanobacterium Synechococcus elongatus PCC 11801 Isolated from India.</title>
        <authorList>
            <person name="Jaiswal D."/>
            <person name="Sengupta A."/>
            <person name="Sohoni S."/>
            <person name="Sengupta S."/>
            <person name="Phadnavis A.G."/>
            <person name="Pakrasi H.B."/>
            <person name="Wangikar P.P."/>
        </authorList>
    </citation>
    <scope>NUCLEOTIDE SEQUENCE [LARGE SCALE GENOMIC DNA]</scope>
    <source>
        <strain evidence="1 2">PCC 11801</strain>
    </source>
</reference>
<dbReference type="AlphaFoldDB" id="A0AAN1UTW9"/>
<dbReference type="EMBL" id="CP030139">
    <property type="protein sequence ID" value="AZB72022.1"/>
    <property type="molecule type" value="Genomic_DNA"/>
</dbReference>
<dbReference type="InterPro" id="IPR032801">
    <property type="entry name" value="PXL2A/B/C"/>
</dbReference>
<dbReference type="PANTHER" id="PTHR28630:SF3">
    <property type="entry name" value="PEROXIREDOXIN-LIKE 2C"/>
    <property type="match status" value="1"/>
</dbReference>
<dbReference type="Pfam" id="PF13911">
    <property type="entry name" value="AhpC-TSA_2"/>
    <property type="match status" value="1"/>
</dbReference>
<gene>
    <name evidence="1" type="ORF">DOP62_04110</name>
</gene>
<evidence type="ECO:0000313" key="2">
    <source>
        <dbReference type="Proteomes" id="UP000267249"/>
    </source>
</evidence>
<dbReference type="RefSeq" id="WP_208675834.1">
    <property type="nucleotide sequence ID" value="NZ_CP030139.2"/>
</dbReference>
<sequence length="270" mass="29826">MTPAPINPYPLLQACQRQRVSDGAIAPILTDTETADRLLVLIWPQLGDFDSLEYAQWLQRQQAELQAAGITVRAVGIGDRDSGQRFCEFTGFPADQLFVDPTASLHRELQLYPGLQWSLPGFSPAAKAWLNLLLMCAGIGSHGTLAEVFRGYRGDRTAPQLIGAEESVQAFPLPPIKGNFFNLAGGSGFQRPMELATLRLRNMAESLGHWRTYVPDASYMTQRGGTFLFDRDRQLIYEHRDRGILGFSATMNRPLSFLEALPTASATPVA</sequence>
<dbReference type="Proteomes" id="UP000267249">
    <property type="component" value="Chromosome"/>
</dbReference>
<dbReference type="PANTHER" id="PTHR28630">
    <property type="match status" value="1"/>
</dbReference>
<proteinExistence type="predicted"/>
<organism evidence="1 2">
    <name type="scientific">Synechococcus elongatus PCC 11801</name>
    <dbReference type="NCBI Taxonomy" id="2219813"/>
    <lineage>
        <taxon>Bacteria</taxon>
        <taxon>Bacillati</taxon>
        <taxon>Cyanobacteriota</taxon>
        <taxon>Cyanophyceae</taxon>
        <taxon>Synechococcales</taxon>
        <taxon>Synechococcaceae</taxon>
        <taxon>Synechococcus</taxon>
    </lineage>
</organism>
<accession>A0AAN1UTW9</accession>
<protein>
    <submittedName>
        <fullName evidence="1">Peroxiredoxin-like family protein</fullName>
    </submittedName>
</protein>